<dbReference type="EMBL" id="FR773153">
    <property type="protein sequence ID" value="CBY93276.1"/>
    <property type="molecule type" value="Genomic_DNA"/>
</dbReference>
<proteinExistence type="predicted"/>
<evidence type="ECO:0000313" key="3">
    <source>
        <dbReference type="Proteomes" id="UP000008637"/>
    </source>
</evidence>
<protein>
    <submittedName>
        <fullName evidence="2">Uncharacterized protein</fullName>
    </submittedName>
</protein>
<reference evidence="2 3" key="1">
    <citation type="journal article" date="2011" name="J. Bacteriol.">
        <title>Complete genome sequence of Mycoplasma haemofelis, a hemotropic mycoplasma.</title>
        <authorList>
            <person name="Barker E.N."/>
            <person name="Helps C.R."/>
            <person name="Peters I.R."/>
            <person name="Darby A.C."/>
            <person name="Radford A.D."/>
            <person name="Tasker S."/>
        </authorList>
    </citation>
    <scope>NUCLEOTIDE SEQUENCE [LARGE SCALE GENOMIC DNA]</scope>
    <source>
        <strain evidence="2 3">Langford 1</strain>
    </source>
</reference>
<evidence type="ECO:0000256" key="1">
    <source>
        <dbReference type="SAM" id="MobiDB-lite"/>
    </source>
</evidence>
<sequence>MTLAMKLASGLGAASAVGGGSYLGFKLLNPQPKKEVKKLKSIASLISELPDKVLLSKSTEASVKEWKDAWKAYREANKTLPKGKDPWVLDSFTGSYSSGSISDENAPEPFRSKCEELSSQEVEGTSDERYEQVLKYCTKAKAG</sequence>
<feature type="region of interest" description="Disordered" evidence="1">
    <location>
        <begin position="99"/>
        <end position="126"/>
    </location>
</feature>
<evidence type="ECO:0000313" key="2">
    <source>
        <dbReference type="EMBL" id="CBY93276.1"/>
    </source>
</evidence>
<dbReference type="HOGENOM" id="CLU_149302_0_0_14"/>
<accession>E8ZJF5</accession>
<dbReference type="AlphaFoldDB" id="E8ZJF5"/>
<name>E8ZJF5_MYCHL</name>
<dbReference type="Proteomes" id="UP000008637">
    <property type="component" value="Chromosome"/>
</dbReference>
<gene>
    <name evidence="2" type="ORF">HF1_12680</name>
</gene>
<dbReference type="KEGG" id="mha:HF1_12680"/>
<keyword evidence="3" id="KW-1185">Reference proteome</keyword>
<dbReference type="OrthoDB" id="9839374at2"/>
<organism evidence="2 3">
    <name type="scientific">Mycoplasma haemofelis (strain Langford 1)</name>
    <name type="common">Haemobartonella felis</name>
    <dbReference type="NCBI Taxonomy" id="941640"/>
    <lineage>
        <taxon>Bacteria</taxon>
        <taxon>Bacillati</taxon>
        <taxon>Mycoplasmatota</taxon>
        <taxon>Mollicutes</taxon>
        <taxon>Mycoplasmataceae</taxon>
        <taxon>Mycoplasma</taxon>
    </lineage>
</organism>